<dbReference type="Gene3D" id="3.40.50.1010">
    <property type="entry name" value="5'-nuclease"/>
    <property type="match status" value="1"/>
</dbReference>
<gene>
    <name evidence="2" type="ORF">SAMN05444274_106257</name>
</gene>
<dbReference type="RefSeq" id="WP_073002513.1">
    <property type="nucleotide sequence ID" value="NZ_FQUM01000006.1"/>
</dbReference>
<dbReference type="STRING" id="1484053.SAMN05444274_106257"/>
<dbReference type="Pfam" id="PF13470">
    <property type="entry name" value="PIN_3"/>
    <property type="match status" value="1"/>
</dbReference>
<keyword evidence="3" id="KW-1185">Reference proteome</keyword>
<sequence length="140" mass="15955">MKKIFIDTNIVIDLLSGRDPFYKEAAELFSLADKKQIELFVSSLTIANTSYILLKQMSSTAAKSVLRKLRLIVKVLPLDDRVIGLALNDETFTDFEDGLQYFTALENDSELIITRNLKDFKKSRLPKMTAKQFLEMIGSK</sequence>
<dbReference type="AlphaFoldDB" id="A0A1M5CUE9"/>
<proteinExistence type="predicted"/>
<name>A0A1M5CUE9_9BACT</name>
<accession>A0A1M5CUE9</accession>
<evidence type="ECO:0000313" key="2">
    <source>
        <dbReference type="EMBL" id="SHF57992.1"/>
    </source>
</evidence>
<dbReference type="SUPFAM" id="SSF88723">
    <property type="entry name" value="PIN domain-like"/>
    <property type="match status" value="1"/>
</dbReference>
<dbReference type="Proteomes" id="UP000184164">
    <property type="component" value="Unassembled WGS sequence"/>
</dbReference>
<evidence type="ECO:0000313" key="3">
    <source>
        <dbReference type="Proteomes" id="UP000184164"/>
    </source>
</evidence>
<reference evidence="2 3" key="1">
    <citation type="submission" date="2016-11" db="EMBL/GenBank/DDBJ databases">
        <authorList>
            <person name="Jaros S."/>
            <person name="Januszkiewicz K."/>
            <person name="Wedrychowicz H."/>
        </authorList>
    </citation>
    <scope>NUCLEOTIDE SEQUENCE [LARGE SCALE GENOMIC DNA]</scope>
    <source>
        <strain evidence="2 3">DSM 26910</strain>
    </source>
</reference>
<dbReference type="InterPro" id="IPR002716">
    <property type="entry name" value="PIN_dom"/>
</dbReference>
<dbReference type="EMBL" id="FQUM01000006">
    <property type="protein sequence ID" value="SHF57992.1"/>
    <property type="molecule type" value="Genomic_DNA"/>
</dbReference>
<dbReference type="OrthoDB" id="1148871at2"/>
<feature type="domain" description="PIN" evidence="1">
    <location>
        <begin position="3"/>
        <end position="117"/>
    </location>
</feature>
<evidence type="ECO:0000259" key="1">
    <source>
        <dbReference type="Pfam" id="PF13470"/>
    </source>
</evidence>
<organism evidence="2 3">
    <name type="scientific">Mariniphaga anaerophila</name>
    <dbReference type="NCBI Taxonomy" id="1484053"/>
    <lineage>
        <taxon>Bacteria</taxon>
        <taxon>Pseudomonadati</taxon>
        <taxon>Bacteroidota</taxon>
        <taxon>Bacteroidia</taxon>
        <taxon>Marinilabiliales</taxon>
        <taxon>Prolixibacteraceae</taxon>
        <taxon>Mariniphaga</taxon>
    </lineage>
</organism>
<protein>
    <submittedName>
        <fullName evidence="2">Predicted nucleic acid-binding protein, contains PIN domain</fullName>
    </submittedName>
</protein>
<dbReference type="InterPro" id="IPR029060">
    <property type="entry name" value="PIN-like_dom_sf"/>
</dbReference>